<accession>A0A316C7Z7</accession>
<protein>
    <submittedName>
        <fullName evidence="2">Acetyltransferase (GNAT) family protein</fullName>
    </submittedName>
</protein>
<dbReference type="AlphaFoldDB" id="A0A316C7Z7"/>
<gene>
    <name evidence="2" type="ORF">C7441_102317</name>
</gene>
<dbReference type="GO" id="GO:0016747">
    <property type="term" value="F:acyltransferase activity, transferring groups other than amino-acyl groups"/>
    <property type="evidence" value="ECO:0007669"/>
    <property type="project" value="InterPro"/>
</dbReference>
<dbReference type="STRING" id="1192868.GCA_000304395_03857"/>
<dbReference type="InterPro" id="IPR000182">
    <property type="entry name" value="GNAT_dom"/>
</dbReference>
<reference evidence="2 3" key="1">
    <citation type="submission" date="2018-05" db="EMBL/GenBank/DDBJ databases">
        <title>Genomic Encyclopedia of Type Strains, Phase IV (KMG-IV): sequencing the most valuable type-strain genomes for metagenomic binning, comparative biology and taxonomic classification.</title>
        <authorList>
            <person name="Goeker M."/>
        </authorList>
    </citation>
    <scope>NUCLEOTIDE SEQUENCE [LARGE SCALE GENOMIC DNA]</scope>
    <source>
        <strain evidence="2 3">DSM 6986</strain>
    </source>
</reference>
<dbReference type="OrthoDB" id="7843527at2"/>
<evidence type="ECO:0000259" key="1">
    <source>
        <dbReference type="PROSITE" id="PS51186"/>
    </source>
</evidence>
<dbReference type="PROSITE" id="PS51186">
    <property type="entry name" value="GNAT"/>
    <property type="match status" value="1"/>
</dbReference>
<evidence type="ECO:0000313" key="2">
    <source>
        <dbReference type="EMBL" id="PWJ85869.1"/>
    </source>
</evidence>
<dbReference type="EMBL" id="QGGG01000002">
    <property type="protein sequence ID" value="PWJ85869.1"/>
    <property type="molecule type" value="Genomic_DNA"/>
</dbReference>
<dbReference type="SUPFAM" id="SSF55729">
    <property type="entry name" value="Acyl-CoA N-acyltransferases (Nat)"/>
    <property type="match status" value="1"/>
</dbReference>
<dbReference type="Pfam" id="PF00583">
    <property type="entry name" value="Acetyltransf_1"/>
    <property type="match status" value="1"/>
</dbReference>
<organism evidence="2 3">
    <name type="scientific">Pseudaminobacter salicylatoxidans</name>
    <dbReference type="NCBI Taxonomy" id="93369"/>
    <lineage>
        <taxon>Bacteria</taxon>
        <taxon>Pseudomonadati</taxon>
        <taxon>Pseudomonadota</taxon>
        <taxon>Alphaproteobacteria</taxon>
        <taxon>Hyphomicrobiales</taxon>
        <taxon>Phyllobacteriaceae</taxon>
        <taxon>Pseudaminobacter</taxon>
    </lineage>
</organism>
<proteinExistence type="predicted"/>
<sequence>MHGNASQIAPLTGHIRQLRPSDLPRFRDHLLRLDTESRRDRFNGFADDAFITGYAERCFALGTTVIGYVEGNKVLGAAELHERPEIAEPTGEIAFSVERELQHRSLGGRLFERLIANARWLGYTRLLVTTHPQNEAMKALARKFNAALSFQAGETVGVIELDPPAPAFAKAGTGPFVAARRGGAGLAALPPTVAFLHS</sequence>
<keyword evidence="2" id="KW-0808">Transferase</keyword>
<dbReference type="Proteomes" id="UP000245396">
    <property type="component" value="Unassembled WGS sequence"/>
</dbReference>
<feature type="domain" description="N-acetyltransferase" evidence="1">
    <location>
        <begin position="13"/>
        <end position="175"/>
    </location>
</feature>
<name>A0A316C7Z7_PSESE</name>
<dbReference type="RefSeq" id="WP_109611812.1">
    <property type="nucleotide sequence ID" value="NZ_QGGG01000002.1"/>
</dbReference>
<dbReference type="InterPro" id="IPR016181">
    <property type="entry name" value="Acyl_CoA_acyltransferase"/>
</dbReference>
<evidence type="ECO:0000313" key="3">
    <source>
        <dbReference type="Proteomes" id="UP000245396"/>
    </source>
</evidence>
<dbReference type="Gene3D" id="3.40.630.30">
    <property type="match status" value="1"/>
</dbReference>
<keyword evidence="3" id="KW-1185">Reference proteome</keyword>
<comment type="caution">
    <text evidence="2">The sequence shown here is derived from an EMBL/GenBank/DDBJ whole genome shotgun (WGS) entry which is preliminary data.</text>
</comment>